<keyword evidence="4" id="KW-0472">Membrane</keyword>
<dbReference type="SMR" id="A0A3B6DAK3"/>
<proteinExistence type="predicted"/>
<keyword evidence="2" id="KW-0677">Repeat</keyword>
<dbReference type="OrthoDB" id="640734at2759"/>
<dbReference type="InterPro" id="IPR001245">
    <property type="entry name" value="Ser-Thr/Tyr_kinase_cat_dom"/>
</dbReference>
<feature type="domain" description="Gnk2-homologous" evidence="7">
    <location>
        <begin position="26"/>
        <end position="130"/>
    </location>
</feature>
<accession>A0A3B6DAK3</accession>
<evidence type="ECO:0000259" key="6">
    <source>
        <dbReference type="PROSITE" id="PS50011"/>
    </source>
</evidence>
<evidence type="ECO:0000313" key="9">
    <source>
        <dbReference type="Proteomes" id="UP000019116"/>
    </source>
</evidence>
<evidence type="ECO:0000256" key="4">
    <source>
        <dbReference type="SAM" id="Phobius"/>
    </source>
</evidence>
<dbReference type="AlphaFoldDB" id="A0A3B6DAK3"/>
<dbReference type="GO" id="GO:0004713">
    <property type="term" value="F:protein tyrosine kinase activity"/>
    <property type="evidence" value="ECO:0007669"/>
    <property type="project" value="InterPro"/>
</dbReference>
<dbReference type="Gramene" id="TraesCAD_scaffold_045809_01G000200.1">
    <property type="protein sequence ID" value="TraesCAD_scaffold_045809_01G000200.1"/>
    <property type="gene ID" value="TraesCAD_scaffold_045809_01G000200"/>
</dbReference>
<dbReference type="OMA" id="WFRNRIR"/>
<keyword evidence="1 5" id="KW-0732">Signal</keyword>
<dbReference type="InterPro" id="IPR002902">
    <property type="entry name" value="GNK2"/>
</dbReference>
<dbReference type="FunFam" id="3.30.430.20:FF:000004">
    <property type="entry name" value="Receptor-like serine-threonine protein kinase"/>
    <property type="match status" value="1"/>
</dbReference>
<keyword evidence="4" id="KW-1133">Transmembrane helix</keyword>
<dbReference type="PROSITE" id="PS50011">
    <property type="entry name" value="PROTEIN_KINASE_DOM"/>
    <property type="match status" value="1"/>
</dbReference>
<dbReference type="SMART" id="SM00219">
    <property type="entry name" value="TyrKc"/>
    <property type="match status" value="1"/>
</dbReference>
<dbReference type="InterPro" id="IPR011009">
    <property type="entry name" value="Kinase-like_dom_sf"/>
</dbReference>
<reference evidence="8" key="1">
    <citation type="submission" date="2018-08" db="EMBL/GenBank/DDBJ databases">
        <authorList>
            <person name="Rossello M."/>
        </authorList>
    </citation>
    <scope>NUCLEOTIDE SEQUENCE [LARGE SCALE GENOMIC DNA]</scope>
    <source>
        <strain evidence="8">cv. Chinese Spring</strain>
    </source>
</reference>
<sequence length="411" mass="44379">MATGHRALANLTAVLLVPIFFAWLAAAQPQVCGDSGNYSANSTYQSNLGQLSVTLPKNASASPTLFATGSVGSVPDIVYALALCRGDTNASACAACVTTAFQDAQQLCAFNKDASVFYDLCLLHFSNQNFLPDTDGRGNQSIFQTDARNVSAPTVVFDNAVGVLLNATADYASSNSSKRFATGEEMFDRGGIPAIYALVQCTPDLAPAACRSCLGDIIQMMPKYLSGGRAEWLFGSDATTGQKERSAAKISASVACTIVFVLILSASAFICFKKRKPLKKQPALAFHNAARGKCMIFDLPTLQEATENFSEENKLGEGGFGTVYKGTLPNEQEVAVKRLSQTSREGLNQLHNELQVLAQLQHIKLVRLLGYCSHQNEVMLVYEFVKNGCLHNFLFGNFIRNYQSSMNTFLS</sequence>
<feature type="domain" description="Protein kinase" evidence="6">
    <location>
        <begin position="309"/>
        <end position="411"/>
    </location>
</feature>
<evidence type="ECO:0000256" key="1">
    <source>
        <dbReference type="ARBA" id="ARBA00022729"/>
    </source>
</evidence>
<reference evidence="8" key="2">
    <citation type="submission" date="2018-10" db="UniProtKB">
        <authorList>
            <consortium name="EnsemblPlants"/>
        </authorList>
    </citation>
    <scope>IDENTIFICATION</scope>
</reference>
<keyword evidence="9" id="KW-1185">Reference proteome</keyword>
<feature type="transmembrane region" description="Helical" evidence="4">
    <location>
        <begin position="250"/>
        <end position="272"/>
    </location>
</feature>
<dbReference type="Gramene" id="TraesCLE_scaffold_134748_01G000100.1">
    <property type="protein sequence ID" value="TraesCLE_scaffold_134748_01G000100.1"/>
    <property type="gene ID" value="TraesCLE_scaffold_134748_01G000100"/>
</dbReference>
<feature type="signal peptide" evidence="5">
    <location>
        <begin position="1"/>
        <end position="27"/>
    </location>
</feature>
<keyword evidence="3" id="KW-0067">ATP-binding</keyword>
<dbReference type="Proteomes" id="UP000019116">
    <property type="component" value="Chromosome 2D"/>
</dbReference>
<evidence type="ECO:0000259" key="7">
    <source>
        <dbReference type="PROSITE" id="PS51473"/>
    </source>
</evidence>
<dbReference type="Gene3D" id="3.30.200.20">
    <property type="entry name" value="Phosphorylase Kinase, domain 1"/>
    <property type="match status" value="1"/>
</dbReference>
<dbReference type="SUPFAM" id="SSF56112">
    <property type="entry name" value="Protein kinase-like (PK-like)"/>
    <property type="match status" value="1"/>
</dbReference>
<dbReference type="InterPro" id="IPR038408">
    <property type="entry name" value="GNK2_sf"/>
</dbReference>
<dbReference type="Gramene" id="TraesCS2D03G0470700.1">
    <property type="protein sequence ID" value="TraesCS2D03G0470700.1.CDS"/>
    <property type="gene ID" value="TraesCS2D03G0470700"/>
</dbReference>
<dbReference type="Gene3D" id="3.30.430.20">
    <property type="entry name" value="Gnk2 domain, C-X8-C-X2-C motif"/>
    <property type="match status" value="2"/>
</dbReference>
<dbReference type="Gramene" id="TraesROB_scaffold_050307_01G000100.1">
    <property type="protein sequence ID" value="TraesROB_scaffold_050307_01G000100.1"/>
    <property type="gene ID" value="TraesROB_scaffold_050307_01G000100"/>
</dbReference>
<dbReference type="PROSITE" id="PS51473">
    <property type="entry name" value="GNK2"/>
    <property type="match status" value="2"/>
</dbReference>
<dbReference type="Pfam" id="PF07714">
    <property type="entry name" value="PK_Tyr_Ser-Thr"/>
    <property type="match status" value="1"/>
</dbReference>
<dbReference type="CDD" id="cd23509">
    <property type="entry name" value="Gnk2-like"/>
    <property type="match status" value="2"/>
</dbReference>
<dbReference type="GO" id="GO:0005524">
    <property type="term" value="F:ATP binding"/>
    <property type="evidence" value="ECO:0007669"/>
    <property type="project" value="UniProtKB-UniRule"/>
</dbReference>
<keyword evidence="3" id="KW-0547">Nucleotide-binding</keyword>
<dbReference type="Gramene" id="TraesKAR2D01G0141210.1">
    <property type="protein sequence ID" value="cds.TraesKAR2D01G0141210.1"/>
    <property type="gene ID" value="TraesKAR2D01G0141210"/>
</dbReference>
<dbReference type="InterPro" id="IPR017441">
    <property type="entry name" value="Protein_kinase_ATP_BS"/>
</dbReference>
<dbReference type="EnsemblPlants" id="TraesCS2D02G222500.1">
    <property type="protein sequence ID" value="TraesCS2D02G222500.1"/>
    <property type="gene ID" value="TraesCS2D02G222500"/>
</dbReference>
<dbReference type="Gramene" id="TraesRN2D0100502200.1">
    <property type="protein sequence ID" value="TraesRN2D0100502200.1"/>
    <property type="gene ID" value="TraesRN2D0100502200"/>
</dbReference>
<organism evidence="8">
    <name type="scientific">Triticum aestivum</name>
    <name type="common">Wheat</name>
    <dbReference type="NCBI Taxonomy" id="4565"/>
    <lineage>
        <taxon>Eukaryota</taxon>
        <taxon>Viridiplantae</taxon>
        <taxon>Streptophyta</taxon>
        <taxon>Embryophyta</taxon>
        <taxon>Tracheophyta</taxon>
        <taxon>Spermatophyta</taxon>
        <taxon>Magnoliopsida</taxon>
        <taxon>Liliopsida</taxon>
        <taxon>Poales</taxon>
        <taxon>Poaceae</taxon>
        <taxon>BOP clade</taxon>
        <taxon>Pooideae</taxon>
        <taxon>Triticodae</taxon>
        <taxon>Triticeae</taxon>
        <taxon>Triticinae</taxon>
        <taxon>Triticum</taxon>
    </lineage>
</organism>
<dbReference type="PANTHER" id="PTHR32099">
    <property type="entry name" value="CYSTEINE-RICH REPEAT SECRETORY PROTEIN"/>
    <property type="match status" value="1"/>
</dbReference>
<dbReference type="InterPro" id="IPR020635">
    <property type="entry name" value="Tyr_kinase_cat_dom"/>
</dbReference>
<evidence type="ECO:0000313" key="8">
    <source>
        <dbReference type="EnsemblPlants" id="TraesCS2D02G222500.1"/>
    </source>
</evidence>
<feature type="domain" description="Gnk2-homologous" evidence="7">
    <location>
        <begin position="138"/>
        <end position="247"/>
    </location>
</feature>
<feature type="binding site" evidence="3">
    <location>
        <position position="337"/>
    </location>
    <ligand>
        <name>ATP</name>
        <dbReference type="ChEBI" id="CHEBI:30616"/>
    </ligand>
</feature>
<feature type="chain" id="PRO_5043172797" description="Cysteine-rich receptor-like protein kinase" evidence="5">
    <location>
        <begin position="28"/>
        <end position="411"/>
    </location>
</feature>
<dbReference type="FunFam" id="3.30.200.20:FF:000177">
    <property type="entry name" value="Cysteine-rich receptor-like protein kinase 2"/>
    <property type="match status" value="1"/>
</dbReference>
<dbReference type="STRING" id="4565.A0A3B6DAK3"/>
<dbReference type="PROSITE" id="PS00107">
    <property type="entry name" value="PROTEIN_KINASE_ATP"/>
    <property type="match status" value="1"/>
</dbReference>
<dbReference type="PaxDb" id="4565-Traes_2AS_3DB148467.1"/>
<evidence type="ECO:0008006" key="10">
    <source>
        <dbReference type="Google" id="ProtNLM"/>
    </source>
</evidence>
<dbReference type="PANTHER" id="PTHR32099:SF42">
    <property type="entry name" value="CYSTEINE-RICH RECEPTOR-LIKE PROTEIN KINASE 9-RELATED"/>
    <property type="match status" value="1"/>
</dbReference>
<dbReference type="Gramene" id="TraesWEE_scaffold_034564_01G000200.1">
    <property type="protein sequence ID" value="TraesWEE_scaffold_034564_01G000200.1"/>
    <property type="gene ID" value="TraesWEE_scaffold_034564_01G000200"/>
</dbReference>
<keyword evidence="4" id="KW-0812">Transmembrane</keyword>
<evidence type="ECO:0000256" key="2">
    <source>
        <dbReference type="ARBA" id="ARBA00022737"/>
    </source>
</evidence>
<protein>
    <recommendedName>
        <fullName evidence="10">Cysteine-rich receptor-like protein kinase</fullName>
    </recommendedName>
</protein>
<dbReference type="InterPro" id="IPR000719">
    <property type="entry name" value="Prot_kinase_dom"/>
</dbReference>
<name>A0A3B6DAK3_WHEAT</name>
<dbReference type="Gramene" id="TraesCS2D02G222500.1">
    <property type="protein sequence ID" value="TraesCS2D02G222500.1"/>
    <property type="gene ID" value="TraesCS2D02G222500"/>
</dbReference>
<dbReference type="Pfam" id="PF01657">
    <property type="entry name" value="Stress-antifung"/>
    <property type="match status" value="2"/>
</dbReference>
<evidence type="ECO:0000256" key="3">
    <source>
        <dbReference type="PROSITE-ProRule" id="PRU10141"/>
    </source>
</evidence>
<evidence type="ECO:0000256" key="5">
    <source>
        <dbReference type="SAM" id="SignalP"/>
    </source>
</evidence>